<proteinExistence type="predicted"/>
<dbReference type="EMBL" id="BPLR01017480">
    <property type="protein sequence ID" value="GIY91953.1"/>
    <property type="molecule type" value="Genomic_DNA"/>
</dbReference>
<evidence type="ECO:0000313" key="2">
    <source>
        <dbReference type="EMBL" id="GIY91953.1"/>
    </source>
</evidence>
<name>A0AAV4XDQ6_CAEEX</name>
<dbReference type="AlphaFoldDB" id="A0AAV4XDQ6"/>
<feature type="region of interest" description="Disordered" evidence="1">
    <location>
        <begin position="32"/>
        <end position="62"/>
    </location>
</feature>
<reference evidence="2 3" key="1">
    <citation type="submission" date="2021-06" db="EMBL/GenBank/DDBJ databases">
        <title>Caerostris extrusa draft genome.</title>
        <authorList>
            <person name="Kono N."/>
            <person name="Arakawa K."/>
        </authorList>
    </citation>
    <scope>NUCLEOTIDE SEQUENCE [LARGE SCALE GENOMIC DNA]</scope>
</reference>
<organism evidence="2 3">
    <name type="scientific">Caerostris extrusa</name>
    <name type="common">Bark spider</name>
    <name type="synonym">Caerostris bankana</name>
    <dbReference type="NCBI Taxonomy" id="172846"/>
    <lineage>
        <taxon>Eukaryota</taxon>
        <taxon>Metazoa</taxon>
        <taxon>Ecdysozoa</taxon>
        <taxon>Arthropoda</taxon>
        <taxon>Chelicerata</taxon>
        <taxon>Arachnida</taxon>
        <taxon>Araneae</taxon>
        <taxon>Araneomorphae</taxon>
        <taxon>Entelegynae</taxon>
        <taxon>Araneoidea</taxon>
        <taxon>Araneidae</taxon>
        <taxon>Caerostris</taxon>
    </lineage>
</organism>
<keyword evidence="3" id="KW-1185">Reference proteome</keyword>
<evidence type="ECO:0000313" key="3">
    <source>
        <dbReference type="Proteomes" id="UP001054945"/>
    </source>
</evidence>
<gene>
    <name evidence="2" type="ORF">CEXT_626131</name>
</gene>
<dbReference type="Proteomes" id="UP001054945">
    <property type="component" value="Unassembled WGS sequence"/>
</dbReference>
<accession>A0AAV4XDQ6</accession>
<evidence type="ECO:0000256" key="1">
    <source>
        <dbReference type="SAM" id="MobiDB-lite"/>
    </source>
</evidence>
<protein>
    <submittedName>
        <fullName evidence="2">Uncharacterized protein</fullName>
    </submittedName>
</protein>
<sequence>MRNESIQNRLKSQDRMENNGINKFLKSFCRGDNNAKHAAQPPMSKKVKAGSRRGDTLSLSKGRRNRSLRGFLNNTCAIVLDRKLNDSRMGCFKNNLVHS</sequence>
<comment type="caution">
    <text evidence="2">The sequence shown here is derived from an EMBL/GenBank/DDBJ whole genome shotgun (WGS) entry which is preliminary data.</text>
</comment>